<evidence type="ECO:0000256" key="2">
    <source>
        <dbReference type="ARBA" id="ARBA00022679"/>
    </source>
</evidence>
<evidence type="ECO:0000313" key="5">
    <source>
        <dbReference type="EMBL" id="KAG1907552.1"/>
    </source>
</evidence>
<organism evidence="5 6">
    <name type="scientific">Suillus fuscotomentosus</name>
    <dbReference type="NCBI Taxonomy" id="1912939"/>
    <lineage>
        <taxon>Eukaryota</taxon>
        <taxon>Fungi</taxon>
        <taxon>Dikarya</taxon>
        <taxon>Basidiomycota</taxon>
        <taxon>Agaricomycotina</taxon>
        <taxon>Agaricomycetes</taxon>
        <taxon>Agaricomycetidae</taxon>
        <taxon>Boletales</taxon>
        <taxon>Suillineae</taxon>
        <taxon>Suillaceae</taxon>
        <taxon>Suillus</taxon>
    </lineage>
</organism>
<sequence length="242" mass="27072">MSQRMKTNLIKYTVAALTIDTRSKSMIGLAGSFKMCHPALISNADVVPSMSTSPPPSVLSAEQVVAKHMFFWKGQTMGYCRFAREDELEKTLDEVNCLYWGTSLLGMAYTFIDEMLKTGNLPRLRLVRAALAIPDDPNNDLGANYLIKEQISGKFVKYINNNSAVPAHNLEGREAVIGLFLCFVQHVQYHLINNMVYLSDFQGEAFMNNFGGGNCTSAFNSFRTTHICNKFCHIFGLQPFIT</sequence>
<dbReference type="PROSITE" id="PS51158">
    <property type="entry name" value="ALPHA_KINASE"/>
    <property type="match status" value="1"/>
</dbReference>
<dbReference type="GO" id="GO:0005524">
    <property type="term" value="F:ATP binding"/>
    <property type="evidence" value="ECO:0007669"/>
    <property type="project" value="InterPro"/>
</dbReference>
<dbReference type="AlphaFoldDB" id="A0AAD4EJX7"/>
<protein>
    <recommendedName>
        <fullName evidence="4">Alpha-type protein kinase domain-containing protein</fullName>
    </recommendedName>
</protein>
<evidence type="ECO:0000259" key="4">
    <source>
        <dbReference type="PROSITE" id="PS51158"/>
    </source>
</evidence>
<dbReference type="Gene3D" id="3.20.200.10">
    <property type="entry name" value="MHCK/EF2 kinase"/>
    <property type="match status" value="1"/>
</dbReference>
<dbReference type="SUPFAM" id="SSF56112">
    <property type="entry name" value="Protein kinase-like (PK-like)"/>
    <property type="match status" value="1"/>
</dbReference>
<dbReference type="GeneID" id="64658194"/>
<accession>A0AAD4EJX7</accession>
<proteinExistence type="predicted"/>
<dbReference type="Proteomes" id="UP001195769">
    <property type="component" value="Unassembled WGS sequence"/>
</dbReference>
<keyword evidence="1" id="KW-0723">Serine/threonine-protein kinase</keyword>
<keyword evidence="3" id="KW-0418">Kinase</keyword>
<evidence type="ECO:0000313" key="6">
    <source>
        <dbReference type="Proteomes" id="UP001195769"/>
    </source>
</evidence>
<dbReference type="Pfam" id="PF02816">
    <property type="entry name" value="Alpha_kinase"/>
    <property type="match status" value="1"/>
</dbReference>
<name>A0AAD4EJX7_9AGAM</name>
<evidence type="ECO:0000256" key="3">
    <source>
        <dbReference type="ARBA" id="ARBA00022777"/>
    </source>
</evidence>
<dbReference type="EMBL" id="JABBWK010000002">
    <property type="protein sequence ID" value="KAG1907552.1"/>
    <property type="molecule type" value="Genomic_DNA"/>
</dbReference>
<dbReference type="RefSeq" id="XP_041233127.1">
    <property type="nucleotide sequence ID" value="XM_041363896.1"/>
</dbReference>
<dbReference type="InterPro" id="IPR004166">
    <property type="entry name" value="a-kinase_dom"/>
</dbReference>
<feature type="domain" description="Alpha-type protein kinase" evidence="4">
    <location>
        <begin position="1"/>
        <end position="240"/>
    </location>
</feature>
<comment type="caution">
    <text evidence="5">The sequence shown here is derived from an EMBL/GenBank/DDBJ whole genome shotgun (WGS) entry which is preliminary data.</text>
</comment>
<keyword evidence="6" id="KW-1185">Reference proteome</keyword>
<evidence type="ECO:0000256" key="1">
    <source>
        <dbReference type="ARBA" id="ARBA00022527"/>
    </source>
</evidence>
<gene>
    <name evidence="5" type="ORF">F5891DRAFT_1124479</name>
</gene>
<dbReference type="InterPro" id="IPR011009">
    <property type="entry name" value="Kinase-like_dom_sf"/>
</dbReference>
<dbReference type="GO" id="GO:0004674">
    <property type="term" value="F:protein serine/threonine kinase activity"/>
    <property type="evidence" value="ECO:0007669"/>
    <property type="project" value="UniProtKB-KW"/>
</dbReference>
<keyword evidence="2" id="KW-0808">Transferase</keyword>
<reference evidence="5" key="1">
    <citation type="journal article" date="2020" name="New Phytol.">
        <title>Comparative genomics reveals dynamic genome evolution in host specialist ectomycorrhizal fungi.</title>
        <authorList>
            <person name="Lofgren L.A."/>
            <person name="Nguyen N.H."/>
            <person name="Vilgalys R."/>
            <person name="Ruytinx J."/>
            <person name="Liao H.L."/>
            <person name="Branco S."/>
            <person name="Kuo A."/>
            <person name="LaButti K."/>
            <person name="Lipzen A."/>
            <person name="Andreopoulos W."/>
            <person name="Pangilinan J."/>
            <person name="Riley R."/>
            <person name="Hundley H."/>
            <person name="Na H."/>
            <person name="Barry K."/>
            <person name="Grigoriev I.V."/>
            <person name="Stajich J.E."/>
            <person name="Kennedy P.G."/>
        </authorList>
    </citation>
    <scope>NUCLEOTIDE SEQUENCE</scope>
    <source>
        <strain evidence="5">FC203</strain>
    </source>
</reference>